<accession>A0A4S4M357</accession>
<name>A0A4S4M357_9APHY</name>
<keyword evidence="2" id="KW-1185">Reference proteome</keyword>
<gene>
    <name evidence="1" type="ORF">EUX98_g8756</name>
</gene>
<protein>
    <submittedName>
        <fullName evidence="1">Uncharacterized protein</fullName>
    </submittedName>
</protein>
<evidence type="ECO:0000313" key="1">
    <source>
        <dbReference type="EMBL" id="THH19532.1"/>
    </source>
</evidence>
<comment type="caution">
    <text evidence="1">The sequence shown here is derived from an EMBL/GenBank/DDBJ whole genome shotgun (WGS) entry which is preliminary data.</text>
</comment>
<reference evidence="1 2" key="1">
    <citation type="submission" date="2019-02" db="EMBL/GenBank/DDBJ databases">
        <title>Genome sequencing of the rare red list fungi Antrodiella citrinella (Flaviporus citrinellus).</title>
        <authorList>
            <person name="Buettner E."/>
            <person name="Kellner H."/>
        </authorList>
    </citation>
    <scope>NUCLEOTIDE SEQUENCE [LARGE SCALE GENOMIC DNA]</scope>
    <source>
        <strain evidence="1 2">DSM 108506</strain>
    </source>
</reference>
<evidence type="ECO:0000313" key="2">
    <source>
        <dbReference type="Proteomes" id="UP000308730"/>
    </source>
</evidence>
<dbReference type="AlphaFoldDB" id="A0A4S4M357"/>
<proteinExistence type="predicted"/>
<dbReference type="Proteomes" id="UP000308730">
    <property type="component" value="Unassembled WGS sequence"/>
</dbReference>
<organism evidence="1 2">
    <name type="scientific">Antrodiella citrinella</name>
    <dbReference type="NCBI Taxonomy" id="2447956"/>
    <lineage>
        <taxon>Eukaryota</taxon>
        <taxon>Fungi</taxon>
        <taxon>Dikarya</taxon>
        <taxon>Basidiomycota</taxon>
        <taxon>Agaricomycotina</taxon>
        <taxon>Agaricomycetes</taxon>
        <taxon>Polyporales</taxon>
        <taxon>Steccherinaceae</taxon>
        <taxon>Antrodiella</taxon>
    </lineage>
</organism>
<dbReference type="EMBL" id="SGPM01000533">
    <property type="protein sequence ID" value="THH19532.1"/>
    <property type="molecule type" value="Genomic_DNA"/>
</dbReference>
<sequence>MDSSLYYADTLREVSCITANLPRATSDEYKLKVLTDLHVRLAAPDTERTLIDEINDLVYGAFQIHASFNQISAAFRTVLVNGPSSSLIVEMNALIALWDELYTASSTDFAFEYSTLFADDSVPLEDKQREIAYFIKQIQRDENVATAVAEAFVDYRGRVDAAQGKWRDIVRRYRLPYDAAQISATDNSFTLLNEKICLLSTALGISHTTGGVESFFVRVVPRFWSECLISATGMNTSPMRVQRPSAHSGVGKLWDDISVSSMPQISSNVTSTLGEFDTILQRLEAFPGVWSMIRSDMMTIEERFGYASDTASERLFKARLRVLATLYDTLRKALQHYYTVLVEVL</sequence>
<dbReference type="OrthoDB" id="3198211at2759"/>